<evidence type="ECO:0000259" key="8">
    <source>
        <dbReference type="Pfam" id="PF16113"/>
    </source>
</evidence>
<feature type="domain" description="Enoyl-CoA hydratase/isomerase" evidence="8">
    <location>
        <begin position="13"/>
        <end position="171"/>
    </location>
</feature>
<evidence type="ECO:0000313" key="10">
    <source>
        <dbReference type="Proteomes" id="UP000036403"/>
    </source>
</evidence>
<dbReference type="STRING" id="67767.A0A0J7KSM8"/>
<evidence type="ECO:0000256" key="1">
    <source>
        <dbReference type="ARBA" id="ARBA00001709"/>
    </source>
</evidence>
<protein>
    <recommendedName>
        <fullName evidence="4">3-hydroxyisobutyryl-CoA hydrolase, mitochondrial</fullName>
        <ecNumber evidence="3">3.1.2.4</ecNumber>
    </recommendedName>
    <alternativeName>
        <fullName evidence="7">3-hydroxyisobutyryl-coenzyme A hydrolase</fullName>
    </alternativeName>
</protein>
<evidence type="ECO:0000313" key="9">
    <source>
        <dbReference type="EMBL" id="KMQ93321.1"/>
    </source>
</evidence>
<dbReference type="PANTHER" id="PTHR43176">
    <property type="entry name" value="3-HYDROXYISOBUTYRYL-COA HYDROLASE-RELATED"/>
    <property type="match status" value="1"/>
</dbReference>
<dbReference type="UniPathway" id="UPA00362"/>
<evidence type="ECO:0000256" key="7">
    <source>
        <dbReference type="ARBA" id="ARBA00031181"/>
    </source>
</evidence>
<evidence type="ECO:0000256" key="2">
    <source>
        <dbReference type="ARBA" id="ARBA00005254"/>
    </source>
</evidence>
<reference evidence="9 10" key="1">
    <citation type="submission" date="2015-04" db="EMBL/GenBank/DDBJ databases">
        <title>Lasius niger genome sequencing.</title>
        <authorList>
            <person name="Konorov E.A."/>
            <person name="Nikitin M.A."/>
            <person name="Kirill M.V."/>
            <person name="Chang P."/>
        </authorList>
    </citation>
    <scope>NUCLEOTIDE SEQUENCE [LARGE SCALE GENOMIC DNA]</scope>
    <source>
        <tissue evidence="9">Whole</tissue>
    </source>
</reference>
<dbReference type="OrthoDB" id="1737613at2759"/>
<evidence type="ECO:0000256" key="3">
    <source>
        <dbReference type="ARBA" id="ARBA00011915"/>
    </source>
</evidence>
<dbReference type="InterPro" id="IPR032259">
    <property type="entry name" value="HIBYL-CoA-H"/>
</dbReference>
<dbReference type="EC" id="3.1.2.4" evidence="3"/>
<dbReference type="InterPro" id="IPR045004">
    <property type="entry name" value="ECH_dom"/>
</dbReference>
<evidence type="ECO:0000256" key="6">
    <source>
        <dbReference type="ARBA" id="ARBA00024871"/>
    </source>
</evidence>
<comment type="catalytic activity">
    <reaction evidence="1">
        <text>3-hydroxy-2-methylpropanoyl-CoA + H2O = 3-hydroxy-2-methylpropanoate + CoA + H(+)</text>
        <dbReference type="Rhea" id="RHEA:20888"/>
        <dbReference type="ChEBI" id="CHEBI:11805"/>
        <dbReference type="ChEBI" id="CHEBI:15377"/>
        <dbReference type="ChEBI" id="CHEBI:15378"/>
        <dbReference type="ChEBI" id="CHEBI:57287"/>
        <dbReference type="ChEBI" id="CHEBI:57340"/>
        <dbReference type="EC" id="3.1.2.4"/>
    </reaction>
</comment>
<comment type="function">
    <text evidence="6">Hydrolyzes 3-hydroxyisobutyryl-CoA (HIBYL-CoA), a saline catabolite. Has high activity toward isobutyryl-CoA. Could be an isobutyryl-CoA dehydrogenase that functions in valine catabolism. Also hydrolyzes 3-hydroxypropanoyl-CoA.</text>
</comment>
<gene>
    <name evidence="9" type="ORF">RF55_6583</name>
</gene>
<dbReference type="InterPro" id="IPR029045">
    <property type="entry name" value="ClpP/crotonase-like_dom_sf"/>
</dbReference>
<accession>A0A0J7KSM8</accession>
<keyword evidence="10" id="KW-1185">Reference proteome</keyword>
<keyword evidence="5" id="KW-0378">Hydrolase</keyword>
<dbReference type="GO" id="GO:0006574">
    <property type="term" value="P:L-valine catabolic process"/>
    <property type="evidence" value="ECO:0007669"/>
    <property type="project" value="UniProtKB-UniPathway"/>
</dbReference>
<evidence type="ECO:0000256" key="5">
    <source>
        <dbReference type="ARBA" id="ARBA00022801"/>
    </source>
</evidence>
<proteinExistence type="inferred from homology"/>
<dbReference type="PANTHER" id="PTHR43176:SF3">
    <property type="entry name" value="3-HYDROXYISOBUTYRYL-COA HYDROLASE, MITOCHONDRIAL"/>
    <property type="match status" value="1"/>
</dbReference>
<dbReference type="AlphaFoldDB" id="A0A0J7KSM8"/>
<name>A0A0J7KSM8_LASNI</name>
<dbReference type="GO" id="GO:0003860">
    <property type="term" value="F:3-hydroxyisobutyryl-CoA hydrolase activity"/>
    <property type="evidence" value="ECO:0007669"/>
    <property type="project" value="UniProtKB-EC"/>
</dbReference>
<comment type="caution">
    <text evidence="9">The sequence shown here is derived from an EMBL/GenBank/DDBJ whole genome shotgun (WGS) entry which is preliminary data.</text>
</comment>
<feature type="domain" description="Enoyl-CoA hydratase/isomerase" evidence="8">
    <location>
        <begin position="176"/>
        <end position="312"/>
    </location>
</feature>
<comment type="similarity">
    <text evidence="2">Belongs to the enoyl-CoA hydratase/isomerase family.</text>
</comment>
<dbReference type="SUPFAM" id="SSF52096">
    <property type="entry name" value="ClpP/crotonase"/>
    <property type="match status" value="1"/>
</dbReference>
<sequence length="328" mass="36456">MGDEVLLKDVGDCGVIVLNRPKALNALNLSMVQKIYPILKEWESSKKLVIIEGAGEKAFCAGGDVKSLVLALNEPKGEVFGAEFFRKEYTLNYLIGTYNKPYIAIINGITMGGGVGLSVHGKYRVATEKTLFAMPETAIGLFPDVGGSYFLSRLKGKLGVYLGLTGHRLKALQNTGDTIEEILNKYQPKLNHEFSLAPHMSQIENYFSAPSVEEIIERLKKDNSEWAQKNAEILLKMSPSSLKISKKAIDEGNGKSLAECLEIEYRLVYTALSRDSDFYEGVRALLIDKDQKPVWKPPSLTDVTDEYVNKRFATLPAEKELKLRASKL</sequence>
<evidence type="ECO:0000256" key="4">
    <source>
        <dbReference type="ARBA" id="ARBA00016714"/>
    </source>
</evidence>
<dbReference type="Gene3D" id="3.90.226.10">
    <property type="entry name" value="2-enoyl-CoA Hydratase, Chain A, domain 1"/>
    <property type="match status" value="1"/>
</dbReference>
<dbReference type="CDD" id="cd06558">
    <property type="entry name" value="crotonase-like"/>
    <property type="match status" value="1"/>
</dbReference>
<dbReference type="GO" id="GO:0005739">
    <property type="term" value="C:mitochondrion"/>
    <property type="evidence" value="ECO:0007669"/>
    <property type="project" value="TreeGrafter"/>
</dbReference>
<dbReference type="PaxDb" id="67767-A0A0J7KSM8"/>
<dbReference type="Pfam" id="PF16113">
    <property type="entry name" value="ECH_2"/>
    <property type="match status" value="2"/>
</dbReference>
<organism evidence="9 10">
    <name type="scientific">Lasius niger</name>
    <name type="common">Black garden ant</name>
    <dbReference type="NCBI Taxonomy" id="67767"/>
    <lineage>
        <taxon>Eukaryota</taxon>
        <taxon>Metazoa</taxon>
        <taxon>Ecdysozoa</taxon>
        <taxon>Arthropoda</taxon>
        <taxon>Hexapoda</taxon>
        <taxon>Insecta</taxon>
        <taxon>Pterygota</taxon>
        <taxon>Neoptera</taxon>
        <taxon>Endopterygota</taxon>
        <taxon>Hymenoptera</taxon>
        <taxon>Apocrita</taxon>
        <taxon>Aculeata</taxon>
        <taxon>Formicoidea</taxon>
        <taxon>Formicidae</taxon>
        <taxon>Formicinae</taxon>
        <taxon>Lasius</taxon>
        <taxon>Lasius</taxon>
    </lineage>
</organism>
<dbReference type="EMBL" id="LBMM01003615">
    <property type="protein sequence ID" value="KMQ93321.1"/>
    <property type="molecule type" value="Genomic_DNA"/>
</dbReference>
<dbReference type="Proteomes" id="UP000036403">
    <property type="component" value="Unassembled WGS sequence"/>
</dbReference>